<reference evidence="1" key="1">
    <citation type="submission" date="2022-07" db="EMBL/GenBank/DDBJ databases">
        <authorList>
            <person name="Li W.-J."/>
            <person name="Deng Q.-Q."/>
        </authorList>
    </citation>
    <scope>NUCLEOTIDE SEQUENCE</scope>
    <source>
        <strain evidence="1">SYSU M60031</strain>
    </source>
</reference>
<protein>
    <submittedName>
        <fullName evidence="1">YbxH family protein</fullName>
    </submittedName>
</protein>
<evidence type="ECO:0000313" key="2">
    <source>
        <dbReference type="Proteomes" id="UP001156102"/>
    </source>
</evidence>
<proteinExistence type="predicted"/>
<accession>A0AA41XBT9</accession>
<sequence>MGAIEQGGYRFDMEYSVLLQRGALHVYRNGEFIEELSFDFQGQQPDPEQIGELVSSYVEAHQ</sequence>
<dbReference type="Pfam" id="PF17340">
    <property type="entry name" value="DUF5370"/>
    <property type="match status" value="1"/>
</dbReference>
<evidence type="ECO:0000313" key="1">
    <source>
        <dbReference type="EMBL" id="MCP8970788.1"/>
    </source>
</evidence>
<keyword evidence="2" id="KW-1185">Reference proteome</keyword>
<dbReference type="AlphaFoldDB" id="A0AA41XBT9"/>
<dbReference type="EMBL" id="JANCLT010000014">
    <property type="protein sequence ID" value="MCP8970788.1"/>
    <property type="molecule type" value="Genomic_DNA"/>
</dbReference>
<gene>
    <name evidence="1" type="ORF">NK662_19915</name>
</gene>
<organism evidence="1 2">
    <name type="scientific">Ectobacillus ponti</name>
    <dbReference type="NCBI Taxonomy" id="2961894"/>
    <lineage>
        <taxon>Bacteria</taxon>
        <taxon>Bacillati</taxon>
        <taxon>Bacillota</taxon>
        <taxon>Bacilli</taxon>
        <taxon>Bacillales</taxon>
        <taxon>Bacillaceae</taxon>
        <taxon>Ectobacillus</taxon>
    </lineage>
</organism>
<dbReference type="RefSeq" id="WP_254760711.1">
    <property type="nucleotide sequence ID" value="NZ_JANCLT010000014.1"/>
</dbReference>
<comment type="caution">
    <text evidence="1">The sequence shown here is derived from an EMBL/GenBank/DDBJ whole genome shotgun (WGS) entry which is preliminary data.</text>
</comment>
<name>A0AA41XBT9_9BACI</name>
<dbReference type="InterPro" id="IPR035314">
    <property type="entry name" value="DUF5370"/>
</dbReference>
<dbReference type="Proteomes" id="UP001156102">
    <property type="component" value="Unassembled WGS sequence"/>
</dbReference>